<reference evidence="6 7" key="1">
    <citation type="submission" date="2015-03" db="EMBL/GenBank/DDBJ databases">
        <authorList>
            <person name="Murphy D."/>
        </authorList>
    </citation>
    <scope>NUCLEOTIDE SEQUENCE [LARGE SCALE GENOMIC DNA]</scope>
    <source>
        <strain evidence="6 7">DSM 44277</strain>
    </source>
</reference>
<dbReference type="NCBIfam" id="TIGR01256">
    <property type="entry name" value="modA"/>
    <property type="match status" value="1"/>
</dbReference>
<organism evidence="6 7">
    <name type="scientific">Mycobacterium bohemicum DSM 44277</name>
    <dbReference type="NCBI Taxonomy" id="1236609"/>
    <lineage>
        <taxon>Bacteria</taxon>
        <taxon>Bacillati</taxon>
        <taxon>Actinomycetota</taxon>
        <taxon>Actinomycetes</taxon>
        <taxon>Mycobacteriales</taxon>
        <taxon>Mycobacteriaceae</taxon>
        <taxon>Mycobacterium</taxon>
    </lineage>
</organism>
<dbReference type="GO" id="GO:0015689">
    <property type="term" value="P:molybdate ion transport"/>
    <property type="evidence" value="ECO:0007669"/>
    <property type="project" value="InterPro"/>
</dbReference>
<sequence precursor="true">MIGSTAATRLTRALLAAQLVAASISGCGTPHRAPSASGEGVITVFTAQALQVAFTRIGDEFHTYNPFSSVQFTFGFSPYLVTQLTQGASGDVFAAGNTNDMDQVARAGLLAGAPVAFASNTLAIVVAPGNPKKVASFGDLNRPDLKVAVCATQVQEPGAGSAAGLPCGVALDKVEQASGVRLAHATEVNRSEDVLQKVIDRDVDAGVVYASDATAGGASLTRVPFPEAAGVVVTYPIAVLKGSKNPELARKFIDMVTSQPGQAILDDCGFAAP</sequence>
<feature type="signal peptide" evidence="5">
    <location>
        <begin position="1"/>
        <end position="21"/>
    </location>
</feature>
<evidence type="ECO:0000313" key="7">
    <source>
        <dbReference type="Proteomes" id="UP000198875"/>
    </source>
</evidence>
<feature type="binding site" evidence="4">
    <location>
        <position position="188"/>
    </location>
    <ligand>
        <name>molybdate</name>
        <dbReference type="ChEBI" id="CHEBI:36264"/>
    </ligand>
</feature>
<dbReference type="Proteomes" id="UP000198875">
    <property type="component" value="Unassembled WGS sequence"/>
</dbReference>
<dbReference type="PANTHER" id="PTHR30632">
    <property type="entry name" value="MOLYBDATE-BINDING PERIPLASMIC PROTEIN"/>
    <property type="match status" value="1"/>
</dbReference>
<keyword evidence="3 5" id="KW-0732">Signal</keyword>
<proteinExistence type="inferred from homology"/>
<feature type="binding site" evidence="4">
    <location>
        <position position="209"/>
    </location>
    <ligand>
        <name>molybdate</name>
        <dbReference type="ChEBI" id="CHEBI:36264"/>
    </ligand>
</feature>
<dbReference type="Gene3D" id="3.40.190.10">
    <property type="entry name" value="Periplasmic binding protein-like II"/>
    <property type="match status" value="2"/>
</dbReference>
<feature type="binding site" evidence="4">
    <location>
        <position position="77"/>
    </location>
    <ligand>
        <name>molybdate</name>
        <dbReference type="ChEBI" id="CHEBI:36264"/>
    </ligand>
</feature>
<evidence type="ECO:0000256" key="5">
    <source>
        <dbReference type="SAM" id="SignalP"/>
    </source>
</evidence>
<evidence type="ECO:0000313" key="6">
    <source>
        <dbReference type="EMBL" id="CPR11044.1"/>
    </source>
</evidence>
<keyword evidence="2 4" id="KW-0479">Metal-binding</keyword>
<keyword evidence="6" id="KW-0449">Lipoprotein</keyword>
<feature type="chain" id="PRO_5038588201" evidence="5">
    <location>
        <begin position="22"/>
        <end position="273"/>
    </location>
</feature>
<gene>
    <name evidence="6" type="primary">modA_2</name>
    <name evidence="6" type="ORF">BN971_02321</name>
</gene>
<dbReference type="PIRSF" id="PIRSF004846">
    <property type="entry name" value="ModA"/>
    <property type="match status" value="1"/>
</dbReference>
<dbReference type="RefSeq" id="WP_245836965.1">
    <property type="nucleotide sequence ID" value="NZ_CSTD01000002.1"/>
</dbReference>
<dbReference type="AlphaFoldDB" id="A0A0U0W7X2"/>
<comment type="similarity">
    <text evidence="1">Belongs to the bacterial solute-binding protein ModA family.</text>
</comment>
<dbReference type="GO" id="GO:0030973">
    <property type="term" value="F:molybdate ion binding"/>
    <property type="evidence" value="ECO:0007669"/>
    <property type="project" value="TreeGrafter"/>
</dbReference>
<evidence type="ECO:0000256" key="3">
    <source>
        <dbReference type="ARBA" id="ARBA00022729"/>
    </source>
</evidence>
<evidence type="ECO:0000256" key="1">
    <source>
        <dbReference type="ARBA" id="ARBA00009175"/>
    </source>
</evidence>
<dbReference type="InterPro" id="IPR050682">
    <property type="entry name" value="ModA/WtpA"/>
</dbReference>
<dbReference type="Pfam" id="PF13531">
    <property type="entry name" value="SBP_bac_11"/>
    <property type="match status" value="1"/>
</dbReference>
<dbReference type="EMBL" id="CSTD01000002">
    <property type="protein sequence ID" value="CPR11044.1"/>
    <property type="molecule type" value="Genomic_DNA"/>
</dbReference>
<keyword evidence="4" id="KW-0500">Molybdenum</keyword>
<protein>
    <submittedName>
        <fullName evidence="6">Molybdate-binding lipoprotein ModA</fullName>
    </submittedName>
</protein>
<evidence type="ECO:0000256" key="4">
    <source>
        <dbReference type="PIRSR" id="PIRSR004846-1"/>
    </source>
</evidence>
<dbReference type="SUPFAM" id="SSF53850">
    <property type="entry name" value="Periplasmic binding protein-like II"/>
    <property type="match status" value="1"/>
</dbReference>
<evidence type="ECO:0000256" key="2">
    <source>
        <dbReference type="ARBA" id="ARBA00022723"/>
    </source>
</evidence>
<accession>A0A0U0W7X2</accession>
<name>A0A0U0W7X2_MYCBE</name>
<dbReference type="InterPro" id="IPR005950">
    <property type="entry name" value="ModA"/>
</dbReference>
<dbReference type="GO" id="GO:0046872">
    <property type="term" value="F:metal ion binding"/>
    <property type="evidence" value="ECO:0007669"/>
    <property type="project" value="UniProtKB-KW"/>
</dbReference>
<dbReference type="PANTHER" id="PTHR30632:SF0">
    <property type="entry name" value="SULFATE-BINDING PROTEIN"/>
    <property type="match status" value="1"/>
</dbReference>
<feature type="binding site" evidence="4">
    <location>
        <position position="159"/>
    </location>
    <ligand>
        <name>molybdate</name>
        <dbReference type="ChEBI" id="CHEBI:36264"/>
    </ligand>
</feature>